<dbReference type="NCBIfam" id="TIGR00872">
    <property type="entry name" value="gnd_rel"/>
    <property type="match status" value="1"/>
</dbReference>
<dbReference type="GO" id="GO:0006098">
    <property type="term" value="P:pentose-phosphate shunt"/>
    <property type="evidence" value="ECO:0007669"/>
    <property type="project" value="UniProtKB-UniPathway"/>
</dbReference>
<evidence type="ECO:0000256" key="1">
    <source>
        <dbReference type="ARBA" id="ARBA00004959"/>
    </source>
</evidence>
<dbReference type="OrthoDB" id="9804542at2"/>
<evidence type="ECO:0000313" key="7">
    <source>
        <dbReference type="Proteomes" id="UP000091979"/>
    </source>
</evidence>
<dbReference type="InterPro" id="IPR006114">
    <property type="entry name" value="6PGDH_C"/>
</dbReference>
<dbReference type="PROSITE" id="PS00895">
    <property type="entry name" value="3_HYDROXYISOBUT_DH"/>
    <property type="match status" value="1"/>
</dbReference>
<comment type="pathway">
    <text evidence="1">Carbohydrate degradation; pentose phosphate pathway.</text>
</comment>
<dbReference type="EMBL" id="JXMS01000007">
    <property type="protein sequence ID" value="OBQ54507.1"/>
    <property type="molecule type" value="Genomic_DNA"/>
</dbReference>
<sequence>MQVAMIGLGRMGMNMARRLLKDGHEVVVWNRSPDKVAAMVSEGAIGAQSIEEAVHKLTGPRVIWSMLPAGNVTKHALKEILDALEPDDLVIEGGNSYWKDDQENAKPFVEKGCGYIDAGVSGGVWGLKIGYCTMVGGKDRYVRRAKPIFDSLAPPRGWKHVGPVGAGHFVKMVHNGIEYAMMEAIGEGFDLMRNGPFEHLDLGGIADLWGQGSVVRCWLLELLVLAYERDPDLSSIRGYVDDSGEGRWTVLNSVEYGVSAPVLAQSLFKRFESRQEDVYSNKVLAALRNEFGGHAVKKG</sequence>
<evidence type="ECO:0000256" key="3">
    <source>
        <dbReference type="ARBA" id="ARBA00023002"/>
    </source>
</evidence>
<keyword evidence="7" id="KW-1185">Reference proteome</keyword>
<dbReference type="SUPFAM" id="SSF48179">
    <property type="entry name" value="6-phosphogluconate dehydrogenase C-terminal domain-like"/>
    <property type="match status" value="1"/>
</dbReference>
<dbReference type="InterPro" id="IPR008927">
    <property type="entry name" value="6-PGluconate_DH-like_C_sf"/>
</dbReference>
<dbReference type="STRING" id="1560234.SP90_05485"/>
<dbReference type="InterPro" id="IPR006115">
    <property type="entry name" value="6PGDH_NADP-bd"/>
</dbReference>
<proteinExistence type="inferred from homology"/>
<dbReference type="Pfam" id="PF03446">
    <property type="entry name" value="NAD_binding_2"/>
    <property type="match status" value="1"/>
</dbReference>
<dbReference type="PRINTS" id="PR00076">
    <property type="entry name" value="6PGDHDRGNASE"/>
</dbReference>
<protein>
    <submittedName>
        <fullName evidence="6">6-phosphogluconate dehydrogenase</fullName>
    </submittedName>
</protein>
<dbReference type="InterPro" id="IPR006183">
    <property type="entry name" value="Pgluconate_DH"/>
</dbReference>
<dbReference type="UniPathway" id="UPA00115"/>
<dbReference type="PATRIC" id="fig|1560234.3.peg.3070"/>
<organism evidence="6 7">
    <name type="scientific">Halodesulfovibrio spirochaetisodalis</name>
    <dbReference type="NCBI Taxonomy" id="1560234"/>
    <lineage>
        <taxon>Bacteria</taxon>
        <taxon>Pseudomonadati</taxon>
        <taxon>Thermodesulfobacteriota</taxon>
        <taxon>Desulfovibrionia</taxon>
        <taxon>Desulfovibrionales</taxon>
        <taxon>Desulfovibrionaceae</taxon>
        <taxon>Halodesulfovibrio</taxon>
    </lineage>
</organism>
<reference evidence="6 7" key="1">
    <citation type="submission" date="2015-01" db="EMBL/GenBank/DDBJ databases">
        <title>Desulfovibrio sp. JC271 draft genome sequence.</title>
        <authorList>
            <person name="Shivani Y."/>
            <person name="Subhash Y."/>
            <person name="Sasikala C."/>
            <person name="Ramana C.V."/>
        </authorList>
    </citation>
    <scope>NUCLEOTIDE SEQUENCE [LARGE SCALE GENOMIC DNA]</scope>
    <source>
        <strain evidence="6 7">JC271</strain>
    </source>
</reference>
<dbReference type="Gene3D" id="1.10.1040.10">
    <property type="entry name" value="N-(1-d-carboxylethyl)-l-norvaline Dehydrogenase, domain 2"/>
    <property type="match status" value="1"/>
</dbReference>
<dbReference type="Gene3D" id="3.40.50.720">
    <property type="entry name" value="NAD(P)-binding Rossmann-like Domain"/>
    <property type="match status" value="1"/>
</dbReference>
<comment type="caution">
    <text evidence="6">The sequence shown here is derived from an EMBL/GenBank/DDBJ whole genome shotgun (WGS) entry which is preliminary data.</text>
</comment>
<accession>A0A1B7XG62</accession>
<dbReference type="GO" id="GO:0019521">
    <property type="term" value="P:D-gluconate metabolic process"/>
    <property type="evidence" value="ECO:0007669"/>
    <property type="project" value="UniProtKB-KW"/>
</dbReference>
<evidence type="ECO:0000259" key="5">
    <source>
        <dbReference type="SMART" id="SM01350"/>
    </source>
</evidence>
<dbReference type="InterPro" id="IPR004849">
    <property type="entry name" value="6DGDH_YqeC"/>
</dbReference>
<dbReference type="Pfam" id="PF00393">
    <property type="entry name" value="6PGD"/>
    <property type="match status" value="1"/>
</dbReference>
<dbReference type="GO" id="GO:0016054">
    <property type="term" value="P:organic acid catabolic process"/>
    <property type="evidence" value="ECO:0007669"/>
    <property type="project" value="UniProtKB-ARBA"/>
</dbReference>
<dbReference type="InterPro" id="IPR002204">
    <property type="entry name" value="3-OH-isobutyrate_DH-rel_CS"/>
</dbReference>
<dbReference type="NCBIfam" id="NF007161">
    <property type="entry name" value="PRK09599.1"/>
    <property type="match status" value="1"/>
</dbReference>
<dbReference type="PANTHER" id="PTHR11811">
    <property type="entry name" value="6-PHOSPHOGLUCONATE DEHYDROGENASE"/>
    <property type="match status" value="1"/>
</dbReference>
<dbReference type="GO" id="GO:0050661">
    <property type="term" value="F:NADP binding"/>
    <property type="evidence" value="ECO:0007669"/>
    <property type="project" value="InterPro"/>
</dbReference>
<feature type="domain" description="6-phosphogluconate dehydrogenase C-terminal" evidence="5">
    <location>
        <begin position="167"/>
        <end position="295"/>
    </location>
</feature>
<evidence type="ECO:0000256" key="2">
    <source>
        <dbReference type="ARBA" id="ARBA00008419"/>
    </source>
</evidence>
<dbReference type="InterPro" id="IPR036291">
    <property type="entry name" value="NAD(P)-bd_dom_sf"/>
</dbReference>
<dbReference type="GO" id="GO:0004616">
    <property type="term" value="F:phosphogluconate dehydrogenase (decarboxylating) activity"/>
    <property type="evidence" value="ECO:0007669"/>
    <property type="project" value="InterPro"/>
</dbReference>
<keyword evidence="3" id="KW-0560">Oxidoreductase</keyword>
<gene>
    <name evidence="6" type="ORF">SP90_05485</name>
</gene>
<dbReference type="Proteomes" id="UP000091979">
    <property type="component" value="Unassembled WGS sequence"/>
</dbReference>
<dbReference type="InterPro" id="IPR013328">
    <property type="entry name" value="6PGD_dom2"/>
</dbReference>
<dbReference type="AlphaFoldDB" id="A0A1B7XG62"/>
<comment type="similarity">
    <text evidence="2">Belongs to the 6-phosphogluconate dehydrogenase family.</text>
</comment>
<keyword evidence="4" id="KW-0311">Gluconate utilization</keyword>
<evidence type="ECO:0000256" key="4">
    <source>
        <dbReference type="ARBA" id="ARBA00023064"/>
    </source>
</evidence>
<dbReference type="RefSeq" id="WP_066853402.1">
    <property type="nucleotide sequence ID" value="NZ_JXMS01000007.1"/>
</dbReference>
<name>A0A1B7XG62_9BACT</name>
<evidence type="ECO:0000313" key="6">
    <source>
        <dbReference type="EMBL" id="OBQ54507.1"/>
    </source>
</evidence>
<dbReference type="SMART" id="SM01350">
    <property type="entry name" value="6PGD"/>
    <property type="match status" value="1"/>
</dbReference>
<dbReference type="SUPFAM" id="SSF51735">
    <property type="entry name" value="NAD(P)-binding Rossmann-fold domains"/>
    <property type="match status" value="1"/>
</dbReference>